<comment type="catalytic activity">
    <reaction evidence="12">
        <text>a hydroperoxide + [thioredoxin]-dithiol = an alcohol + [thioredoxin]-disulfide + H2O</text>
        <dbReference type="Rhea" id="RHEA:62620"/>
        <dbReference type="Rhea" id="RHEA-COMP:10698"/>
        <dbReference type="Rhea" id="RHEA-COMP:10700"/>
        <dbReference type="ChEBI" id="CHEBI:15377"/>
        <dbReference type="ChEBI" id="CHEBI:29950"/>
        <dbReference type="ChEBI" id="CHEBI:30879"/>
        <dbReference type="ChEBI" id="CHEBI:35924"/>
        <dbReference type="ChEBI" id="CHEBI:50058"/>
        <dbReference type="EC" id="1.11.1.24"/>
    </reaction>
</comment>
<evidence type="ECO:0000256" key="9">
    <source>
        <dbReference type="ARBA" id="ARBA00032824"/>
    </source>
</evidence>
<dbReference type="CDD" id="cd03017">
    <property type="entry name" value="PRX_BCP"/>
    <property type="match status" value="1"/>
</dbReference>
<dbReference type="GO" id="GO:0045454">
    <property type="term" value="P:cell redox homeostasis"/>
    <property type="evidence" value="ECO:0007669"/>
    <property type="project" value="TreeGrafter"/>
</dbReference>
<evidence type="ECO:0000256" key="11">
    <source>
        <dbReference type="ARBA" id="ARBA00042639"/>
    </source>
</evidence>
<feature type="active site" description="Cysteine sulfenic acid (-SOH) intermediate; for peroxidase activity" evidence="13">
    <location>
        <position position="48"/>
    </location>
</feature>
<dbReference type="Pfam" id="PF00578">
    <property type="entry name" value="AhpC-TSA"/>
    <property type="match status" value="1"/>
</dbReference>
<dbReference type="Gene3D" id="3.40.30.10">
    <property type="entry name" value="Glutaredoxin"/>
    <property type="match status" value="1"/>
</dbReference>
<evidence type="ECO:0000256" key="7">
    <source>
        <dbReference type="ARBA" id="ARBA00023157"/>
    </source>
</evidence>
<dbReference type="EMBL" id="CP017448">
    <property type="protein sequence ID" value="AOV17518.1"/>
    <property type="molecule type" value="Genomic_DNA"/>
</dbReference>
<organism evidence="15 16">
    <name type="scientific">Acidihalobacter aeolianus</name>
    <dbReference type="NCBI Taxonomy" id="2792603"/>
    <lineage>
        <taxon>Bacteria</taxon>
        <taxon>Pseudomonadati</taxon>
        <taxon>Pseudomonadota</taxon>
        <taxon>Gammaproteobacteria</taxon>
        <taxon>Chromatiales</taxon>
        <taxon>Ectothiorhodospiraceae</taxon>
        <taxon>Acidihalobacter</taxon>
    </lineage>
</organism>
<evidence type="ECO:0000256" key="5">
    <source>
        <dbReference type="ARBA" id="ARBA00022862"/>
    </source>
</evidence>
<evidence type="ECO:0000256" key="1">
    <source>
        <dbReference type="ARBA" id="ARBA00003330"/>
    </source>
</evidence>
<accession>A0A1D8K970</accession>
<comment type="similarity">
    <text evidence="10">Belongs to the peroxiredoxin family. BCP/PrxQ subfamily.</text>
</comment>
<evidence type="ECO:0000256" key="6">
    <source>
        <dbReference type="ARBA" id="ARBA00023002"/>
    </source>
</evidence>
<proteinExistence type="inferred from homology"/>
<comment type="function">
    <text evidence="1">Thiol-specific peroxidase that catalyzes the reduction of hydrogen peroxide and organic hydroperoxides to water and alcohols, respectively. Plays a role in cell protection against oxidative stress by detoxifying peroxides and as sensor of hydrogen peroxide-mediated signaling events.</text>
</comment>
<dbReference type="InterPro" id="IPR024706">
    <property type="entry name" value="Peroxiredoxin_AhpC-typ"/>
</dbReference>
<sequence>MSTTPAIGEPVPGFRCPSTAGNTFDFATLRGTSALVLYFYPRDSTPGCTREGEGFRDLYAQFQDAGAEILGVSRDSLASHERFRAKLGLPFHLLSDGDSSLCNQFAVIKPKNMYGKQVVGIERSTFLIDREGVLRSEWRKVKVPGHPEAVLEALKQIQQ</sequence>
<keyword evidence="7" id="KW-1015">Disulfide bond</keyword>
<dbReference type="InterPro" id="IPR000866">
    <property type="entry name" value="AhpC/TSA"/>
</dbReference>
<keyword evidence="16" id="KW-1185">Reference proteome</keyword>
<feature type="domain" description="Thioredoxin" evidence="14">
    <location>
        <begin position="5"/>
        <end position="159"/>
    </location>
</feature>
<dbReference type="AlphaFoldDB" id="A0A1D8K970"/>
<dbReference type="EC" id="1.11.1.24" evidence="3"/>
<dbReference type="GO" id="GO:0034599">
    <property type="term" value="P:cellular response to oxidative stress"/>
    <property type="evidence" value="ECO:0007669"/>
    <property type="project" value="TreeGrafter"/>
</dbReference>
<evidence type="ECO:0000256" key="2">
    <source>
        <dbReference type="ARBA" id="ARBA00011245"/>
    </source>
</evidence>
<evidence type="ECO:0000313" key="15">
    <source>
        <dbReference type="EMBL" id="AOV17518.1"/>
    </source>
</evidence>
<dbReference type="SUPFAM" id="SSF52833">
    <property type="entry name" value="Thioredoxin-like"/>
    <property type="match status" value="1"/>
</dbReference>
<gene>
    <name evidence="15" type="ORF">BJI67_10985</name>
</gene>
<dbReference type="InterPro" id="IPR036249">
    <property type="entry name" value="Thioredoxin-like_sf"/>
</dbReference>
<dbReference type="KEGG" id="aaeo:BJI67_10985"/>
<evidence type="ECO:0000256" key="4">
    <source>
        <dbReference type="ARBA" id="ARBA00022559"/>
    </source>
</evidence>
<dbReference type="Proteomes" id="UP000095342">
    <property type="component" value="Chromosome"/>
</dbReference>
<dbReference type="InterPro" id="IPR050924">
    <property type="entry name" value="Peroxiredoxin_BCP/PrxQ"/>
</dbReference>
<evidence type="ECO:0000256" key="8">
    <source>
        <dbReference type="ARBA" id="ARBA00023284"/>
    </source>
</evidence>
<dbReference type="FunFam" id="3.40.30.10:FF:000007">
    <property type="entry name" value="Thioredoxin-dependent thiol peroxidase"/>
    <property type="match status" value="1"/>
</dbReference>
<evidence type="ECO:0000256" key="12">
    <source>
        <dbReference type="ARBA" id="ARBA00049091"/>
    </source>
</evidence>
<dbReference type="PROSITE" id="PS51352">
    <property type="entry name" value="THIOREDOXIN_2"/>
    <property type="match status" value="1"/>
</dbReference>
<keyword evidence="5" id="KW-0049">Antioxidant</keyword>
<keyword evidence="6" id="KW-0560">Oxidoreductase</keyword>
<comment type="subunit">
    <text evidence="2">Monomer.</text>
</comment>
<dbReference type="RefSeq" id="WP_070073066.1">
    <property type="nucleotide sequence ID" value="NZ_CP017448.1"/>
</dbReference>
<dbReference type="PANTHER" id="PTHR42801:SF4">
    <property type="entry name" value="AHPC_TSA FAMILY PROTEIN"/>
    <property type="match status" value="1"/>
</dbReference>
<dbReference type="GO" id="GO:0008379">
    <property type="term" value="F:thioredoxin peroxidase activity"/>
    <property type="evidence" value="ECO:0007669"/>
    <property type="project" value="TreeGrafter"/>
</dbReference>
<reference evidence="15 16" key="1">
    <citation type="submission" date="2016-09" db="EMBL/GenBank/DDBJ databases">
        <title>Acidihalobacter prosperus V6 (DSM14174).</title>
        <authorList>
            <person name="Khaleque H.N."/>
            <person name="Ramsay J.P."/>
            <person name="Murphy R.J.T."/>
            <person name="Kaksonen A.H."/>
            <person name="Boxall N.J."/>
            <person name="Watkin E.L.J."/>
        </authorList>
    </citation>
    <scope>NUCLEOTIDE SEQUENCE [LARGE SCALE GENOMIC DNA]</scope>
    <source>
        <strain evidence="15 16">V6</strain>
    </source>
</reference>
<keyword evidence="8" id="KW-0676">Redox-active center</keyword>
<evidence type="ECO:0000256" key="3">
    <source>
        <dbReference type="ARBA" id="ARBA00013017"/>
    </source>
</evidence>
<keyword evidence="4" id="KW-0575">Peroxidase</keyword>
<dbReference type="PIRSF" id="PIRSF000239">
    <property type="entry name" value="AHPC"/>
    <property type="match status" value="1"/>
</dbReference>
<dbReference type="InterPro" id="IPR013766">
    <property type="entry name" value="Thioredoxin_domain"/>
</dbReference>
<name>A0A1D8K970_9GAMM</name>
<dbReference type="GO" id="GO:0005737">
    <property type="term" value="C:cytoplasm"/>
    <property type="evidence" value="ECO:0007669"/>
    <property type="project" value="TreeGrafter"/>
</dbReference>
<protein>
    <recommendedName>
        <fullName evidence="3">thioredoxin-dependent peroxiredoxin</fullName>
        <ecNumber evidence="3">1.11.1.24</ecNumber>
    </recommendedName>
    <alternativeName>
        <fullName evidence="9">Thioredoxin peroxidase</fullName>
    </alternativeName>
    <alternativeName>
        <fullName evidence="11">Thioredoxin-dependent peroxiredoxin Bcp</fullName>
    </alternativeName>
</protein>
<evidence type="ECO:0000313" key="16">
    <source>
        <dbReference type="Proteomes" id="UP000095342"/>
    </source>
</evidence>
<evidence type="ECO:0000256" key="10">
    <source>
        <dbReference type="ARBA" id="ARBA00038489"/>
    </source>
</evidence>
<evidence type="ECO:0000259" key="14">
    <source>
        <dbReference type="PROSITE" id="PS51352"/>
    </source>
</evidence>
<dbReference type="PANTHER" id="PTHR42801">
    <property type="entry name" value="THIOREDOXIN-DEPENDENT PEROXIDE REDUCTASE"/>
    <property type="match status" value="1"/>
</dbReference>
<evidence type="ECO:0000256" key="13">
    <source>
        <dbReference type="PIRSR" id="PIRSR000239-1"/>
    </source>
</evidence>